<feature type="region of interest" description="Disordered" evidence="10">
    <location>
        <begin position="486"/>
        <end position="517"/>
    </location>
</feature>
<feature type="compositionally biased region" description="Basic and acidic residues" evidence="10">
    <location>
        <begin position="501"/>
        <end position="517"/>
    </location>
</feature>
<dbReference type="SUPFAM" id="SSF140996">
    <property type="entry name" value="Hermes dimerisation domain"/>
    <property type="match status" value="1"/>
</dbReference>
<feature type="domain" description="BED-type" evidence="11">
    <location>
        <begin position="29"/>
        <end position="85"/>
    </location>
</feature>
<dbReference type="InterPro" id="IPR036236">
    <property type="entry name" value="Znf_C2H2_sf"/>
</dbReference>
<evidence type="ECO:0000313" key="13">
    <source>
        <dbReference type="Proteomes" id="UP000694700"/>
    </source>
</evidence>
<protein>
    <recommendedName>
        <fullName evidence="11">BED-type domain-containing protein</fullName>
    </recommendedName>
</protein>
<keyword evidence="3 9" id="KW-0863">Zinc-finger</keyword>
<dbReference type="SUPFAM" id="SSF57667">
    <property type="entry name" value="beta-beta-alpha zinc fingers"/>
    <property type="match status" value="1"/>
</dbReference>
<keyword evidence="8" id="KW-0539">Nucleus</keyword>
<keyword evidence="2" id="KW-0479">Metal-binding</keyword>
<evidence type="ECO:0000256" key="1">
    <source>
        <dbReference type="ARBA" id="ARBA00004123"/>
    </source>
</evidence>
<dbReference type="InterPro" id="IPR003656">
    <property type="entry name" value="Znf_BED"/>
</dbReference>
<dbReference type="PANTHER" id="PTHR46481:SF10">
    <property type="entry name" value="ZINC FINGER BED DOMAIN-CONTAINING PROTEIN 39"/>
    <property type="match status" value="1"/>
</dbReference>
<dbReference type="AlphaFoldDB" id="A0A8C1XRW6"/>
<name>A0A8C1XRW6_CYPCA</name>
<dbReference type="PANTHER" id="PTHR46481">
    <property type="entry name" value="ZINC FINGER BED DOMAIN-CONTAINING PROTEIN 4"/>
    <property type="match status" value="1"/>
</dbReference>
<dbReference type="Pfam" id="PF05699">
    <property type="entry name" value="Dimer_Tnp_hAT"/>
    <property type="match status" value="1"/>
</dbReference>
<comment type="subcellular location">
    <subcellularLocation>
        <location evidence="1">Nucleus</location>
    </subcellularLocation>
</comment>
<evidence type="ECO:0000256" key="6">
    <source>
        <dbReference type="ARBA" id="ARBA00023125"/>
    </source>
</evidence>
<dbReference type="GO" id="GO:0046983">
    <property type="term" value="F:protein dimerization activity"/>
    <property type="evidence" value="ECO:0007669"/>
    <property type="project" value="InterPro"/>
</dbReference>
<dbReference type="Pfam" id="PF02892">
    <property type="entry name" value="zf-BED"/>
    <property type="match status" value="1"/>
</dbReference>
<dbReference type="PROSITE" id="PS50808">
    <property type="entry name" value="ZF_BED"/>
    <property type="match status" value="1"/>
</dbReference>
<dbReference type="GO" id="GO:0008270">
    <property type="term" value="F:zinc ion binding"/>
    <property type="evidence" value="ECO:0007669"/>
    <property type="project" value="UniProtKB-KW"/>
</dbReference>
<evidence type="ECO:0000256" key="4">
    <source>
        <dbReference type="ARBA" id="ARBA00022833"/>
    </source>
</evidence>
<evidence type="ECO:0000256" key="3">
    <source>
        <dbReference type="ARBA" id="ARBA00022771"/>
    </source>
</evidence>
<keyword evidence="4" id="KW-0862">Zinc</keyword>
<evidence type="ECO:0000256" key="8">
    <source>
        <dbReference type="ARBA" id="ARBA00023242"/>
    </source>
</evidence>
<keyword evidence="5" id="KW-0805">Transcription regulation</keyword>
<dbReference type="GO" id="GO:0005634">
    <property type="term" value="C:nucleus"/>
    <property type="evidence" value="ECO:0007669"/>
    <property type="project" value="UniProtKB-SubCell"/>
</dbReference>
<dbReference type="SUPFAM" id="SSF53098">
    <property type="entry name" value="Ribonuclease H-like"/>
    <property type="match status" value="1"/>
</dbReference>
<dbReference type="InterPro" id="IPR052035">
    <property type="entry name" value="ZnF_BED_domain_contain"/>
</dbReference>
<organism evidence="12 13">
    <name type="scientific">Cyprinus carpio</name>
    <name type="common">Common carp</name>
    <dbReference type="NCBI Taxonomy" id="7962"/>
    <lineage>
        <taxon>Eukaryota</taxon>
        <taxon>Metazoa</taxon>
        <taxon>Chordata</taxon>
        <taxon>Craniata</taxon>
        <taxon>Vertebrata</taxon>
        <taxon>Euteleostomi</taxon>
        <taxon>Actinopterygii</taxon>
        <taxon>Neopterygii</taxon>
        <taxon>Teleostei</taxon>
        <taxon>Ostariophysi</taxon>
        <taxon>Cypriniformes</taxon>
        <taxon>Cyprinidae</taxon>
        <taxon>Cyprininae</taxon>
        <taxon>Cyprinus</taxon>
    </lineage>
</organism>
<accession>A0A8C1XRW6</accession>
<sequence length="637" mass="72287">MIHGDIINTHAYSFSVSLSALQMAEKGERCSSKVWDYFCKDSSNAVFCNICAANVSQGSIKAKQKNTSNLWTHLKTKQSEQYKEAQQQSEVQKTLFVRTQQPTLPQAFDKVLKWGPSDPRAKNLDKKVMEMIATDIQAFSVVEGVGFRRLLAAAEPRYTLKTEKFYRTDKLHHVHAKVVIKIKELLAVENAKHIAFTTDCWSGSTESLMSLTAHFIDEEWNRVQVVLNVKAMSGSHTGEYIGQLFLDMLTEWDIDSERVLLVLRDSGANVVKGMRLVEMPDLSCSAHTLQLVVNDGLQAQRAVGDILAKLKRCATHFGHSVPAKQKLEQIQKDVGLPEHRILQACPTRWNSTLHMLQRMQEQKRALTVYSGDFGHFTCPSVEEWDLVEKLINTLEPIEEITLEVSKSDASASCIIPTIEVLKRFLETQGPETRGIQTLRKVMLDSLTRRFSKIAESKEAVLACVLDPRYKQRPLSDSTTKKAKTWLEKEADKQHQASSAATHKDAEGYSKKPRMEKSLDQKQSVLDHLYEDMLQSQQTVTGVSESLNEELDPYLQEPVLDRKTGDPLQWWRQNAGRFQTLAPLARRFLTPPPSSVPSERVFSTVGAIYQDRRSSLTGSKAEMLCFLYYNLPLFNWQY</sequence>
<evidence type="ECO:0000313" key="12">
    <source>
        <dbReference type="Ensembl" id="ENSCCRP00015086129.1"/>
    </source>
</evidence>
<evidence type="ECO:0000256" key="5">
    <source>
        <dbReference type="ARBA" id="ARBA00023015"/>
    </source>
</evidence>
<evidence type="ECO:0000256" key="9">
    <source>
        <dbReference type="PROSITE-ProRule" id="PRU00027"/>
    </source>
</evidence>
<dbReference type="InterPro" id="IPR012337">
    <property type="entry name" value="RNaseH-like_sf"/>
</dbReference>
<dbReference type="GO" id="GO:0003677">
    <property type="term" value="F:DNA binding"/>
    <property type="evidence" value="ECO:0007669"/>
    <property type="project" value="UniProtKB-KW"/>
</dbReference>
<dbReference type="Ensembl" id="ENSCCRT00015088923.1">
    <property type="protein sequence ID" value="ENSCCRP00015086129.1"/>
    <property type="gene ID" value="ENSCCRG00015034743.1"/>
</dbReference>
<dbReference type="InterPro" id="IPR008906">
    <property type="entry name" value="HATC_C_dom"/>
</dbReference>
<keyword evidence="7" id="KW-0804">Transcription</keyword>
<dbReference type="GO" id="GO:0009791">
    <property type="term" value="P:post-embryonic development"/>
    <property type="evidence" value="ECO:0007669"/>
    <property type="project" value="UniProtKB-ARBA"/>
</dbReference>
<keyword evidence="6" id="KW-0238">DNA-binding</keyword>
<dbReference type="SMART" id="SM00614">
    <property type="entry name" value="ZnF_BED"/>
    <property type="match status" value="1"/>
</dbReference>
<evidence type="ECO:0000256" key="7">
    <source>
        <dbReference type="ARBA" id="ARBA00023163"/>
    </source>
</evidence>
<evidence type="ECO:0000256" key="2">
    <source>
        <dbReference type="ARBA" id="ARBA00022723"/>
    </source>
</evidence>
<evidence type="ECO:0000256" key="10">
    <source>
        <dbReference type="SAM" id="MobiDB-lite"/>
    </source>
</evidence>
<proteinExistence type="predicted"/>
<evidence type="ECO:0000259" key="11">
    <source>
        <dbReference type="PROSITE" id="PS50808"/>
    </source>
</evidence>
<dbReference type="Proteomes" id="UP000694700">
    <property type="component" value="Unplaced"/>
</dbReference>
<reference evidence="12" key="1">
    <citation type="submission" date="2025-08" db="UniProtKB">
        <authorList>
            <consortium name="Ensembl"/>
        </authorList>
    </citation>
    <scope>IDENTIFICATION</scope>
</reference>